<evidence type="ECO:0000313" key="2">
    <source>
        <dbReference type="EMBL" id="MFD1864144.1"/>
    </source>
</evidence>
<dbReference type="Proteomes" id="UP001597273">
    <property type="component" value="Unassembled WGS sequence"/>
</dbReference>
<protein>
    <submittedName>
        <fullName evidence="2">Uncharacterized protein</fullName>
    </submittedName>
</protein>
<sequence>MKAKANKPYDFREETDRMVNEGLGNGTVNPKYAETHEKIKAKEALPTALAAEEQEPEKGGDLT</sequence>
<feature type="compositionally biased region" description="Basic and acidic residues" evidence="1">
    <location>
        <begin position="7"/>
        <end position="19"/>
    </location>
</feature>
<organism evidence="2 3">
    <name type="scientific">Planococcus chinensis</name>
    <dbReference type="NCBI Taxonomy" id="272917"/>
    <lineage>
        <taxon>Bacteria</taxon>
        <taxon>Bacillati</taxon>
        <taxon>Bacillota</taxon>
        <taxon>Bacilli</taxon>
        <taxon>Bacillales</taxon>
        <taxon>Caryophanaceae</taxon>
        <taxon>Planococcus</taxon>
    </lineage>
</organism>
<reference evidence="3" key="1">
    <citation type="journal article" date="2019" name="Int. J. Syst. Evol. Microbiol.">
        <title>The Global Catalogue of Microorganisms (GCM) 10K type strain sequencing project: providing services to taxonomists for standard genome sequencing and annotation.</title>
        <authorList>
            <consortium name="The Broad Institute Genomics Platform"/>
            <consortium name="The Broad Institute Genome Sequencing Center for Infectious Disease"/>
            <person name="Wu L."/>
            <person name="Ma J."/>
        </authorList>
    </citation>
    <scope>NUCLEOTIDE SEQUENCE [LARGE SCALE GENOMIC DNA]</scope>
    <source>
        <strain evidence="3">CGMCC 1.15475</strain>
    </source>
</reference>
<name>A0ABW4QKZ3_9BACL</name>
<comment type="caution">
    <text evidence="2">The sequence shown here is derived from an EMBL/GenBank/DDBJ whole genome shotgun (WGS) entry which is preliminary data.</text>
</comment>
<gene>
    <name evidence="2" type="ORF">ACFSDB_14630</name>
</gene>
<proteinExistence type="predicted"/>
<keyword evidence="3" id="KW-1185">Reference proteome</keyword>
<evidence type="ECO:0000313" key="3">
    <source>
        <dbReference type="Proteomes" id="UP001597273"/>
    </source>
</evidence>
<feature type="region of interest" description="Disordered" evidence="1">
    <location>
        <begin position="1"/>
        <end position="30"/>
    </location>
</feature>
<dbReference type="EMBL" id="JBHUFW010000011">
    <property type="protein sequence ID" value="MFD1864144.1"/>
    <property type="molecule type" value="Genomic_DNA"/>
</dbReference>
<accession>A0ABW4QKZ3</accession>
<dbReference type="RefSeq" id="WP_204890526.1">
    <property type="nucleotide sequence ID" value="NZ_JBHUFW010000011.1"/>
</dbReference>
<evidence type="ECO:0000256" key="1">
    <source>
        <dbReference type="SAM" id="MobiDB-lite"/>
    </source>
</evidence>